<keyword evidence="3" id="KW-0812">Transmembrane</keyword>
<sequence>MEISKLCLSCCETTCLKECLGRCPHAFVVALEWCHEEAAGDIGLTLGAISSSIDLSVIYGALHQNTNHVLVSMLCHSEGSHFTCFTLENGSWMFYDAANKEVNIFSLNIALIYLVLTLTYLTYYCVGCRALGERKRY</sequence>
<dbReference type="EnsemblPlants" id="AET4Gv20624000.13">
    <property type="protein sequence ID" value="AET4Gv20624000.13"/>
    <property type="gene ID" value="AET4Gv20624000"/>
</dbReference>
<keyword evidence="1" id="KW-0833">Ubl conjugation pathway</keyword>
<keyword evidence="3" id="KW-1133">Transmembrane helix</keyword>
<accession>A0A453IN94</accession>
<keyword evidence="5" id="KW-1185">Reference proteome</keyword>
<keyword evidence="2" id="KW-0378">Hydrolase</keyword>
<reference evidence="5" key="1">
    <citation type="journal article" date="2014" name="Science">
        <title>Ancient hybridizations among the ancestral genomes of bread wheat.</title>
        <authorList>
            <consortium name="International Wheat Genome Sequencing Consortium,"/>
            <person name="Marcussen T."/>
            <person name="Sandve S.R."/>
            <person name="Heier L."/>
            <person name="Spannagl M."/>
            <person name="Pfeifer M."/>
            <person name="Jakobsen K.S."/>
            <person name="Wulff B.B."/>
            <person name="Steuernagel B."/>
            <person name="Mayer K.F."/>
            <person name="Olsen O.A."/>
        </authorList>
    </citation>
    <scope>NUCLEOTIDE SEQUENCE [LARGE SCALE GENOMIC DNA]</scope>
    <source>
        <strain evidence="5">cv. AL8/78</strain>
    </source>
</reference>
<protein>
    <submittedName>
        <fullName evidence="4">Uncharacterized protein</fullName>
    </submittedName>
</protein>
<name>A0A453IN94_AEGTS</name>
<dbReference type="Proteomes" id="UP000015105">
    <property type="component" value="Chromosome 4D"/>
</dbReference>
<dbReference type="InterPro" id="IPR052398">
    <property type="entry name" value="Ubiquitin_hydrolase_53/54"/>
</dbReference>
<reference evidence="4" key="4">
    <citation type="submission" date="2019-03" db="UniProtKB">
        <authorList>
            <consortium name="EnsemblPlants"/>
        </authorList>
    </citation>
    <scope>IDENTIFICATION</scope>
</reference>
<dbReference type="AlphaFoldDB" id="A0A453IN94"/>
<feature type="transmembrane region" description="Helical" evidence="3">
    <location>
        <begin position="104"/>
        <end position="126"/>
    </location>
</feature>
<reference evidence="4" key="5">
    <citation type="journal article" date="2021" name="G3 (Bethesda)">
        <title>Aegilops tauschii genome assembly Aet v5.0 features greater sequence contiguity and improved annotation.</title>
        <authorList>
            <person name="Wang L."/>
            <person name="Zhu T."/>
            <person name="Rodriguez J.C."/>
            <person name="Deal K.R."/>
            <person name="Dubcovsky J."/>
            <person name="McGuire P.E."/>
            <person name="Lux T."/>
            <person name="Spannagl M."/>
            <person name="Mayer K.F.X."/>
            <person name="Baldrich P."/>
            <person name="Meyers B.C."/>
            <person name="Huo N."/>
            <person name="Gu Y.Q."/>
            <person name="Zhou H."/>
            <person name="Devos K.M."/>
            <person name="Bennetzen J.L."/>
            <person name="Unver T."/>
            <person name="Budak H."/>
            <person name="Gulick P.J."/>
            <person name="Galiba G."/>
            <person name="Kalapos B."/>
            <person name="Nelson D.R."/>
            <person name="Li P."/>
            <person name="You F.M."/>
            <person name="Luo M.C."/>
            <person name="Dvorak J."/>
        </authorList>
    </citation>
    <scope>NUCLEOTIDE SEQUENCE [LARGE SCALE GENOMIC DNA]</scope>
    <source>
        <strain evidence="4">cv. AL8/78</strain>
    </source>
</reference>
<dbReference type="PANTHER" id="PTHR22975">
    <property type="entry name" value="UBIQUITIN SPECIFIC PROTEINASE"/>
    <property type="match status" value="1"/>
</dbReference>
<evidence type="ECO:0000256" key="3">
    <source>
        <dbReference type="SAM" id="Phobius"/>
    </source>
</evidence>
<evidence type="ECO:0000256" key="2">
    <source>
        <dbReference type="ARBA" id="ARBA00022801"/>
    </source>
</evidence>
<organism evidence="4 5">
    <name type="scientific">Aegilops tauschii subsp. strangulata</name>
    <name type="common">Goatgrass</name>
    <dbReference type="NCBI Taxonomy" id="200361"/>
    <lineage>
        <taxon>Eukaryota</taxon>
        <taxon>Viridiplantae</taxon>
        <taxon>Streptophyta</taxon>
        <taxon>Embryophyta</taxon>
        <taxon>Tracheophyta</taxon>
        <taxon>Spermatophyta</taxon>
        <taxon>Magnoliopsida</taxon>
        <taxon>Liliopsida</taxon>
        <taxon>Poales</taxon>
        <taxon>Poaceae</taxon>
        <taxon>BOP clade</taxon>
        <taxon>Pooideae</taxon>
        <taxon>Triticodae</taxon>
        <taxon>Triticeae</taxon>
        <taxon>Triticinae</taxon>
        <taxon>Aegilops</taxon>
    </lineage>
</organism>
<reference evidence="4" key="3">
    <citation type="journal article" date="2017" name="Nature">
        <title>Genome sequence of the progenitor of the wheat D genome Aegilops tauschii.</title>
        <authorList>
            <person name="Luo M.C."/>
            <person name="Gu Y.Q."/>
            <person name="Puiu D."/>
            <person name="Wang H."/>
            <person name="Twardziok S.O."/>
            <person name="Deal K.R."/>
            <person name="Huo N."/>
            <person name="Zhu T."/>
            <person name="Wang L."/>
            <person name="Wang Y."/>
            <person name="McGuire P.E."/>
            <person name="Liu S."/>
            <person name="Long H."/>
            <person name="Ramasamy R.K."/>
            <person name="Rodriguez J.C."/>
            <person name="Van S.L."/>
            <person name="Yuan L."/>
            <person name="Wang Z."/>
            <person name="Xia Z."/>
            <person name="Xiao L."/>
            <person name="Anderson O.D."/>
            <person name="Ouyang S."/>
            <person name="Liang Y."/>
            <person name="Zimin A.V."/>
            <person name="Pertea G."/>
            <person name="Qi P."/>
            <person name="Bennetzen J.L."/>
            <person name="Dai X."/>
            <person name="Dawson M.W."/>
            <person name="Muller H.G."/>
            <person name="Kugler K."/>
            <person name="Rivarola-Duarte L."/>
            <person name="Spannagl M."/>
            <person name="Mayer K.F.X."/>
            <person name="Lu F.H."/>
            <person name="Bevan M.W."/>
            <person name="Leroy P."/>
            <person name="Li P."/>
            <person name="You F.M."/>
            <person name="Sun Q."/>
            <person name="Liu Z."/>
            <person name="Lyons E."/>
            <person name="Wicker T."/>
            <person name="Salzberg S.L."/>
            <person name="Devos K.M."/>
            <person name="Dvorak J."/>
        </authorList>
    </citation>
    <scope>NUCLEOTIDE SEQUENCE [LARGE SCALE GENOMIC DNA]</scope>
    <source>
        <strain evidence="4">cv. AL8/78</strain>
    </source>
</reference>
<keyword evidence="3" id="KW-0472">Membrane</keyword>
<evidence type="ECO:0000313" key="5">
    <source>
        <dbReference type="Proteomes" id="UP000015105"/>
    </source>
</evidence>
<dbReference type="PANTHER" id="PTHR22975:SF9">
    <property type="entry name" value="ECHINUS SPLICE FORM 3"/>
    <property type="match status" value="1"/>
</dbReference>
<dbReference type="Gramene" id="AET4Gv20624000.13">
    <property type="protein sequence ID" value="AET4Gv20624000.13"/>
    <property type="gene ID" value="AET4Gv20624000"/>
</dbReference>
<dbReference type="GO" id="GO:0016787">
    <property type="term" value="F:hydrolase activity"/>
    <property type="evidence" value="ECO:0007669"/>
    <property type="project" value="UniProtKB-KW"/>
</dbReference>
<proteinExistence type="predicted"/>
<evidence type="ECO:0000313" key="4">
    <source>
        <dbReference type="EnsemblPlants" id="AET4Gv20624000.13"/>
    </source>
</evidence>
<reference evidence="5" key="2">
    <citation type="journal article" date="2017" name="Nat. Plants">
        <title>The Aegilops tauschii genome reveals multiple impacts of transposons.</title>
        <authorList>
            <person name="Zhao G."/>
            <person name="Zou C."/>
            <person name="Li K."/>
            <person name="Wang K."/>
            <person name="Li T."/>
            <person name="Gao L."/>
            <person name="Zhang X."/>
            <person name="Wang H."/>
            <person name="Yang Z."/>
            <person name="Liu X."/>
            <person name="Jiang W."/>
            <person name="Mao L."/>
            <person name="Kong X."/>
            <person name="Jiao Y."/>
            <person name="Jia J."/>
        </authorList>
    </citation>
    <scope>NUCLEOTIDE SEQUENCE [LARGE SCALE GENOMIC DNA]</scope>
    <source>
        <strain evidence="5">cv. AL8/78</strain>
    </source>
</reference>
<evidence type="ECO:0000256" key="1">
    <source>
        <dbReference type="ARBA" id="ARBA00022786"/>
    </source>
</evidence>